<protein>
    <submittedName>
        <fullName evidence="5">MarR family winged helix-turn-helix transcriptional regulator</fullName>
    </submittedName>
</protein>
<comment type="caution">
    <text evidence="5">The sequence shown here is derived from an EMBL/GenBank/DDBJ whole genome shotgun (WGS) entry which is preliminary data.</text>
</comment>
<keyword evidence="6" id="KW-1185">Reference proteome</keyword>
<dbReference type="PANTHER" id="PTHR42756:SF1">
    <property type="entry name" value="TRANSCRIPTIONAL REPRESSOR OF EMRAB OPERON"/>
    <property type="match status" value="1"/>
</dbReference>
<keyword evidence="1" id="KW-0805">Transcription regulation</keyword>
<dbReference type="SUPFAM" id="SSF46785">
    <property type="entry name" value="Winged helix' DNA-binding domain"/>
    <property type="match status" value="1"/>
</dbReference>
<organism evidence="5 6">
    <name type="scientific">Tenggerimyces flavus</name>
    <dbReference type="NCBI Taxonomy" id="1708749"/>
    <lineage>
        <taxon>Bacteria</taxon>
        <taxon>Bacillati</taxon>
        <taxon>Actinomycetota</taxon>
        <taxon>Actinomycetes</taxon>
        <taxon>Propionibacteriales</taxon>
        <taxon>Nocardioidaceae</taxon>
        <taxon>Tenggerimyces</taxon>
    </lineage>
</organism>
<dbReference type="RefSeq" id="WP_205117375.1">
    <property type="nucleotide sequence ID" value="NZ_JAFBCM010000001.1"/>
</dbReference>
<accession>A0ABV7Y788</accession>
<evidence type="ECO:0000256" key="1">
    <source>
        <dbReference type="ARBA" id="ARBA00023015"/>
    </source>
</evidence>
<keyword evidence="3" id="KW-0804">Transcription</keyword>
<gene>
    <name evidence="5" type="ORF">ACFOUW_09940</name>
</gene>
<evidence type="ECO:0000256" key="3">
    <source>
        <dbReference type="ARBA" id="ARBA00023163"/>
    </source>
</evidence>
<sequence>MKPETPAELAADLMFLLNQATYALATDMSAGLTHLGVSTRDYCVLLTAQTGELTQKELGDLCSLDKTTMVVTIDGLERAGLAVRQPSSTDRRARIVQVTDKGRDLVKEAREIVDGIYAGILDELPARERSVFVDSLVRLVGAGGRLAEPSHVGPAIRRRGTRSVN</sequence>
<proteinExistence type="predicted"/>
<dbReference type="Pfam" id="PF12802">
    <property type="entry name" value="MarR_2"/>
    <property type="match status" value="1"/>
</dbReference>
<dbReference type="InterPro" id="IPR000835">
    <property type="entry name" value="HTH_MarR-typ"/>
</dbReference>
<dbReference type="EMBL" id="JBHRZH010000006">
    <property type="protein sequence ID" value="MFC3761161.1"/>
    <property type="molecule type" value="Genomic_DNA"/>
</dbReference>
<reference evidence="6" key="1">
    <citation type="journal article" date="2019" name="Int. J. Syst. Evol. Microbiol.">
        <title>The Global Catalogue of Microorganisms (GCM) 10K type strain sequencing project: providing services to taxonomists for standard genome sequencing and annotation.</title>
        <authorList>
            <consortium name="The Broad Institute Genomics Platform"/>
            <consortium name="The Broad Institute Genome Sequencing Center for Infectious Disease"/>
            <person name="Wu L."/>
            <person name="Ma J."/>
        </authorList>
    </citation>
    <scope>NUCLEOTIDE SEQUENCE [LARGE SCALE GENOMIC DNA]</scope>
    <source>
        <strain evidence="6">CGMCC 4.7241</strain>
    </source>
</reference>
<dbReference type="PANTHER" id="PTHR42756">
    <property type="entry name" value="TRANSCRIPTIONAL REGULATOR, MARR"/>
    <property type="match status" value="1"/>
</dbReference>
<evidence type="ECO:0000313" key="6">
    <source>
        <dbReference type="Proteomes" id="UP001595699"/>
    </source>
</evidence>
<dbReference type="PROSITE" id="PS50995">
    <property type="entry name" value="HTH_MARR_2"/>
    <property type="match status" value="1"/>
</dbReference>
<dbReference type="PRINTS" id="PR00598">
    <property type="entry name" value="HTHMARR"/>
</dbReference>
<dbReference type="InterPro" id="IPR036390">
    <property type="entry name" value="WH_DNA-bd_sf"/>
</dbReference>
<evidence type="ECO:0000259" key="4">
    <source>
        <dbReference type="PROSITE" id="PS50995"/>
    </source>
</evidence>
<evidence type="ECO:0000256" key="2">
    <source>
        <dbReference type="ARBA" id="ARBA00023125"/>
    </source>
</evidence>
<keyword evidence="2" id="KW-0238">DNA-binding</keyword>
<dbReference type="Proteomes" id="UP001595699">
    <property type="component" value="Unassembled WGS sequence"/>
</dbReference>
<evidence type="ECO:0000313" key="5">
    <source>
        <dbReference type="EMBL" id="MFC3761161.1"/>
    </source>
</evidence>
<dbReference type="InterPro" id="IPR036388">
    <property type="entry name" value="WH-like_DNA-bd_sf"/>
</dbReference>
<dbReference type="SMART" id="SM00347">
    <property type="entry name" value="HTH_MARR"/>
    <property type="match status" value="1"/>
</dbReference>
<dbReference type="Gene3D" id="1.10.10.10">
    <property type="entry name" value="Winged helix-like DNA-binding domain superfamily/Winged helix DNA-binding domain"/>
    <property type="match status" value="1"/>
</dbReference>
<feature type="domain" description="HTH marR-type" evidence="4">
    <location>
        <begin position="10"/>
        <end position="141"/>
    </location>
</feature>
<name>A0ABV7Y788_9ACTN</name>